<reference evidence="2 3" key="1">
    <citation type="submission" date="2017-05" db="EMBL/GenBank/DDBJ databases">
        <authorList>
            <person name="Varghese N."/>
            <person name="Submissions S."/>
        </authorList>
    </citation>
    <scope>NUCLEOTIDE SEQUENCE [LARGE SCALE GENOMIC DNA]</scope>
    <source>
        <strain evidence="2 3">DSM 27040</strain>
    </source>
</reference>
<feature type="domain" description="MIP18 family-like" evidence="1">
    <location>
        <begin position="9"/>
        <end position="81"/>
    </location>
</feature>
<gene>
    <name evidence="2" type="ORF">SAMN06265379_102335</name>
</gene>
<dbReference type="InterPro" id="IPR002744">
    <property type="entry name" value="MIP18-like"/>
</dbReference>
<evidence type="ECO:0000313" key="3">
    <source>
        <dbReference type="Proteomes" id="UP000319040"/>
    </source>
</evidence>
<keyword evidence="3" id="KW-1185">Reference proteome</keyword>
<dbReference type="PANTHER" id="PTHR42831:SF1">
    <property type="entry name" value="FE-S PROTEIN MATURATION AUXILIARY FACTOR YITW"/>
    <property type="match status" value="1"/>
</dbReference>
<sequence length="105" mass="11774">MDNEFLSKEEEIVNALKTIYDPEIPVNIYDLGLIYEVNVNKEGKAVVVMTLTSPNCPVAESMPEEVFEKVSDVDGITHVDVNLTFDPPWTKDMLSEEAMLELGLL</sequence>
<dbReference type="OrthoDB" id="9805360at2"/>
<evidence type="ECO:0000259" key="1">
    <source>
        <dbReference type="Pfam" id="PF01883"/>
    </source>
</evidence>
<accession>A0A521C213</accession>
<dbReference type="Gene3D" id="3.30.300.130">
    <property type="entry name" value="Fe-S cluster assembly (FSCA)"/>
    <property type="match status" value="1"/>
</dbReference>
<name>A0A521C213_SACCC</name>
<dbReference type="AlphaFoldDB" id="A0A521C213"/>
<dbReference type="NCBIfam" id="TIGR02945">
    <property type="entry name" value="SUF_assoc"/>
    <property type="match status" value="1"/>
</dbReference>
<proteinExistence type="predicted"/>
<organism evidence="2 3">
    <name type="scientific">Saccharicrinis carchari</name>
    <dbReference type="NCBI Taxonomy" id="1168039"/>
    <lineage>
        <taxon>Bacteria</taxon>
        <taxon>Pseudomonadati</taxon>
        <taxon>Bacteroidota</taxon>
        <taxon>Bacteroidia</taxon>
        <taxon>Marinilabiliales</taxon>
        <taxon>Marinilabiliaceae</taxon>
        <taxon>Saccharicrinis</taxon>
    </lineage>
</organism>
<dbReference type="Proteomes" id="UP000319040">
    <property type="component" value="Unassembled WGS sequence"/>
</dbReference>
<dbReference type="EMBL" id="FXTB01000002">
    <property type="protein sequence ID" value="SMO53526.1"/>
    <property type="molecule type" value="Genomic_DNA"/>
</dbReference>
<dbReference type="InterPro" id="IPR014291">
    <property type="entry name" value="SUF_FeS_clus_asmbl-assoc"/>
</dbReference>
<dbReference type="InterPro" id="IPR052339">
    <property type="entry name" value="Fe-S_Maturation_MIP18"/>
</dbReference>
<protein>
    <submittedName>
        <fullName evidence="2">FeS assembly SUF system protein</fullName>
    </submittedName>
</protein>
<dbReference type="SUPFAM" id="SSF117916">
    <property type="entry name" value="Fe-S cluster assembly (FSCA) domain-like"/>
    <property type="match status" value="1"/>
</dbReference>
<dbReference type="Pfam" id="PF01883">
    <property type="entry name" value="FeS_assembly_P"/>
    <property type="match status" value="1"/>
</dbReference>
<dbReference type="RefSeq" id="WP_142532625.1">
    <property type="nucleotide sequence ID" value="NZ_FXTB01000002.1"/>
</dbReference>
<dbReference type="InterPro" id="IPR034904">
    <property type="entry name" value="FSCA_dom_sf"/>
</dbReference>
<evidence type="ECO:0000313" key="2">
    <source>
        <dbReference type="EMBL" id="SMO53526.1"/>
    </source>
</evidence>
<dbReference type="PANTHER" id="PTHR42831">
    <property type="entry name" value="FE-S PROTEIN MATURATION AUXILIARY FACTOR YITW"/>
    <property type="match status" value="1"/>
</dbReference>